<dbReference type="Gene3D" id="1.25.40.10">
    <property type="entry name" value="Tetratricopeptide repeat domain"/>
    <property type="match status" value="1"/>
</dbReference>
<gene>
    <name evidence="3" type="ORF">GV832_02850</name>
</gene>
<dbReference type="AlphaFoldDB" id="A0AAE4Y643"/>
<reference evidence="3" key="1">
    <citation type="submission" date="2020-01" db="EMBL/GenBank/DDBJ databases">
        <authorList>
            <person name="Chen W.-M."/>
        </authorList>
    </citation>
    <scope>NUCLEOTIDE SEQUENCE</scope>
    <source>
        <strain evidence="3">CYK-10</strain>
    </source>
</reference>
<keyword evidence="4" id="KW-1185">Reference proteome</keyword>
<feature type="chain" id="PRO_5042268758" evidence="2">
    <location>
        <begin position="26"/>
        <end position="152"/>
    </location>
</feature>
<keyword evidence="1" id="KW-0802">TPR repeat</keyword>
<dbReference type="SUPFAM" id="SSF48452">
    <property type="entry name" value="TPR-like"/>
    <property type="match status" value="1"/>
</dbReference>
<dbReference type="InterPro" id="IPR019734">
    <property type="entry name" value="TPR_rpt"/>
</dbReference>
<name>A0AAE4Y643_9RHOB</name>
<dbReference type="EMBL" id="JAABNR010000002">
    <property type="protein sequence ID" value="NBZ86506.1"/>
    <property type="molecule type" value="Genomic_DNA"/>
</dbReference>
<evidence type="ECO:0000313" key="3">
    <source>
        <dbReference type="EMBL" id="NBZ86506.1"/>
    </source>
</evidence>
<comment type="caution">
    <text evidence="3">The sequence shown here is derived from an EMBL/GenBank/DDBJ whole genome shotgun (WGS) entry which is preliminary data.</text>
</comment>
<dbReference type="SMART" id="SM00028">
    <property type="entry name" value="TPR"/>
    <property type="match status" value="1"/>
</dbReference>
<evidence type="ECO:0000256" key="1">
    <source>
        <dbReference type="PROSITE-ProRule" id="PRU00339"/>
    </source>
</evidence>
<organism evidence="3 4">
    <name type="scientific">Stagnihabitans tardus</name>
    <dbReference type="NCBI Taxonomy" id="2699202"/>
    <lineage>
        <taxon>Bacteria</taxon>
        <taxon>Pseudomonadati</taxon>
        <taxon>Pseudomonadota</taxon>
        <taxon>Alphaproteobacteria</taxon>
        <taxon>Rhodobacterales</taxon>
        <taxon>Paracoccaceae</taxon>
        <taxon>Stagnihabitans</taxon>
    </lineage>
</organism>
<evidence type="ECO:0000313" key="4">
    <source>
        <dbReference type="Proteomes" id="UP001193501"/>
    </source>
</evidence>
<proteinExistence type="predicted"/>
<dbReference type="RefSeq" id="WP_168773312.1">
    <property type="nucleotide sequence ID" value="NZ_JAABNR010000002.1"/>
</dbReference>
<sequence>MIQFYSALMIIGLAFFTLMAGPSMAVGTSDGSSETAAAPYDEAKAMVDEGSYAAALPKLVGLVQNDPGNADAWNLLGFTYRKLGQLEDSDAAYLKVLAINPDHLGALEYQGELFITQGKIDAAKANLVKLQGLCGNCEEAEDLEKALKAAGA</sequence>
<evidence type="ECO:0000256" key="2">
    <source>
        <dbReference type="SAM" id="SignalP"/>
    </source>
</evidence>
<dbReference type="PROSITE" id="PS50005">
    <property type="entry name" value="TPR"/>
    <property type="match status" value="1"/>
</dbReference>
<dbReference type="Proteomes" id="UP001193501">
    <property type="component" value="Unassembled WGS sequence"/>
</dbReference>
<feature type="signal peptide" evidence="2">
    <location>
        <begin position="1"/>
        <end position="25"/>
    </location>
</feature>
<accession>A0AAE4Y643</accession>
<keyword evidence="2" id="KW-0732">Signal</keyword>
<feature type="repeat" description="TPR" evidence="1">
    <location>
        <begin position="70"/>
        <end position="103"/>
    </location>
</feature>
<dbReference type="InterPro" id="IPR011990">
    <property type="entry name" value="TPR-like_helical_dom_sf"/>
</dbReference>
<protein>
    <submittedName>
        <fullName evidence="3">Tetratricopeptide repeat protein</fullName>
    </submittedName>
</protein>
<dbReference type="Pfam" id="PF14559">
    <property type="entry name" value="TPR_19"/>
    <property type="match status" value="1"/>
</dbReference>